<accession>A0A1V3WMC9</accession>
<name>A0A1V3WMC9_MYCKA</name>
<organism evidence="1 2">
    <name type="scientific">Mycobacterium kansasii</name>
    <dbReference type="NCBI Taxonomy" id="1768"/>
    <lineage>
        <taxon>Bacteria</taxon>
        <taxon>Bacillati</taxon>
        <taxon>Actinomycetota</taxon>
        <taxon>Actinomycetes</taxon>
        <taxon>Mycobacteriales</taxon>
        <taxon>Mycobacteriaceae</taxon>
        <taxon>Mycobacterium</taxon>
    </lineage>
</organism>
<comment type="caution">
    <text evidence="1">The sequence shown here is derived from an EMBL/GenBank/DDBJ whole genome shotgun (WGS) entry which is preliminary data.</text>
</comment>
<protein>
    <submittedName>
        <fullName evidence="1">Uncharacterized protein</fullName>
    </submittedName>
</protein>
<evidence type="ECO:0000313" key="1">
    <source>
        <dbReference type="EMBL" id="OOK67576.1"/>
    </source>
</evidence>
<dbReference type="AlphaFoldDB" id="A0A1V3WMC9"/>
<dbReference type="EMBL" id="MVBM01000008">
    <property type="protein sequence ID" value="OOK67576.1"/>
    <property type="molecule type" value="Genomic_DNA"/>
</dbReference>
<sequence length="55" mass="6156">MEPIRCFVFDKQKFMGHVITSFRAGRTVASRALCQNFTRPGRYLTCGIVTVGNSS</sequence>
<gene>
    <name evidence="1" type="ORF">BZL30_7704</name>
</gene>
<reference evidence="1 2" key="1">
    <citation type="submission" date="2017-02" db="EMBL/GenBank/DDBJ databases">
        <title>Complete genome sequences of Mycobacterium kansasii strains isolated from rhesus macaques.</title>
        <authorList>
            <person name="Panda A."/>
            <person name="Nagaraj S."/>
            <person name="Zhao X."/>
            <person name="Tettelin H."/>
            <person name="Detolla L.J."/>
        </authorList>
    </citation>
    <scope>NUCLEOTIDE SEQUENCE [LARGE SCALE GENOMIC DNA]</scope>
    <source>
        <strain evidence="1 2">11-3813</strain>
    </source>
</reference>
<proteinExistence type="predicted"/>
<evidence type="ECO:0000313" key="2">
    <source>
        <dbReference type="Proteomes" id="UP000189229"/>
    </source>
</evidence>
<dbReference type="Proteomes" id="UP000189229">
    <property type="component" value="Unassembled WGS sequence"/>
</dbReference>